<evidence type="ECO:0000313" key="2">
    <source>
        <dbReference type="Proteomes" id="UP000092154"/>
    </source>
</evidence>
<sequence length="59" mass="6537">MSFSIDGKLLATTCWDINAYAWDVSAIVGEADLANLLSSRYDGDKLDVRDRVIKSSDRV</sequence>
<dbReference type="Proteomes" id="UP000092154">
    <property type="component" value="Unassembled WGS sequence"/>
</dbReference>
<protein>
    <recommendedName>
        <fullName evidence="3">WD40 repeat-like protein</fullName>
    </recommendedName>
</protein>
<proteinExistence type="predicted"/>
<gene>
    <name evidence="1" type="ORF">K503DRAFT_800271</name>
</gene>
<dbReference type="InParanoid" id="A0A1B7N1F0"/>
<reference evidence="1 2" key="1">
    <citation type="submission" date="2016-06" db="EMBL/GenBank/DDBJ databases">
        <title>Comparative genomics of the ectomycorrhizal sister species Rhizopogon vinicolor and Rhizopogon vesiculosus (Basidiomycota: Boletales) reveals a divergence of the mating type B locus.</title>
        <authorList>
            <consortium name="DOE Joint Genome Institute"/>
            <person name="Mujic A.B."/>
            <person name="Kuo A."/>
            <person name="Tritt A."/>
            <person name="Lipzen A."/>
            <person name="Chen C."/>
            <person name="Johnson J."/>
            <person name="Sharma A."/>
            <person name="Barry K."/>
            <person name="Grigoriev I.V."/>
            <person name="Spatafora J.W."/>
        </authorList>
    </citation>
    <scope>NUCLEOTIDE SEQUENCE [LARGE SCALE GENOMIC DNA]</scope>
    <source>
        <strain evidence="1 2">AM-OR11-026</strain>
    </source>
</reference>
<evidence type="ECO:0000313" key="1">
    <source>
        <dbReference type="EMBL" id="OAX38662.1"/>
    </source>
</evidence>
<dbReference type="EMBL" id="KV448283">
    <property type="protein sequence ID" value="OAX38662.1"/>
    <property type="molecule type" value="Genomic_DNA"/>
</dbReference>
<evidence type="ECO:0008006" key="3">
    <source>
        <dbReference type="Google" id="ProtNLM"/>
    </source>
</evidence>
<dbReference type="AlphaFoldDB" id="A0A1B7N1F0"/>
<accession>A0A1B7N1F0</accession>
<name>A0A1B7N1F0_9AGAM</name>
<keyword evidence="2" id="KW-1185">Reference proteome</keyword>
<organism evidence="1 2">
    <name type="scientific">Rhizopogon vinicolor AM-OR11-026</name>
    <dbReference type="NCBI Taxonomy" id="1314800"/>
    <lineage>
        <taxon>Eukaryota</taxon>
        <taxon>Fungi</taxon>
        <taxon>Dikarya</taxon>
        <taxon>Basidiomycota</taxon>
        <taxon>Agaricomycotina</taxon>
        <taxon>Agaricomycetes</taxon>
        <taxon>Agaricomycetidae</taxon>
        <taxon>Boletales</taxon>
        <taxon>Suillineae</taxon>
        <taxon>Rhizopogonaceae</taxon>
        <taxon>Rhizopogon</taxon>
    </lineage>
</organism>
<dbReference type="OrthoDB" id="2692198at2759"/>